<reference evidence="3 4" key="1">
    <citation type="submission" date="2019-01" db="EMBL/GenBank/DDBJ databases">
        <title>Lacibacter sp. strain TTM-7.</title>
        <authorList>
            <person name="Chen W.-M."/>
        </authorList>
    </citation>
    <scope>NUCLEOTIDE SEQUENCE [LARGE SCALE GENOMIC DNA]</scope>
    <source>
        <strain evidence="3 4">TTM-7</strain>
    </source>
</reference>
<dbReference type="GO" id="GO:0016747">
    <property type="term" value="F:acyltransferase activity, transferring groups other than amino-acyl groups"/>
    <property type="evidence" value="ECO:0007669"/>
    <property type="project" value="InterPro"/>
</dbReference>
<dbReference type="EMBL" id="SDHW01000004">
    <property type="protein sequence ID" value="RXK59451.1"/>
    <property type="molecule type" value="Genomic_DNA"/>
</dbReference>
<feature type="transmembrane region" description="Helical" evidence="1">
    <location>
        <begin position="7"/>
        <end position="26"/>
    </location>
</feature>
<accession>A0A4Q1CHR1</accession>
<feature type="transmembrane region" description="Helical" evidence="1">
    <location>
        <begin position="215"/>
        <end position="235"/>
    </location>
</feature>
<feature type="transmembrane region" description="Helical" evidence="1">
    <location>
        <begin position="77"/>
        <end position="94"/>
    </location>
</feature>
<dbReference type="RefSeq" id="WP_129131754.1">
    <property type="nucleotide sequence ID" value="NZ_SDHW01000004.1"/>
</dbReference>
<feature type="transmembrane region" description="Helical" evidence="1">
    <location>
        <begin position="157"/>
        <end position="176"/>
    </location>
</feature>
<keyword evidence="3" id="KW-0012">Acyltransferase</keyword>
<feature type="domain" description="Acyltransferase 3" evidence="2">
    <location>
        <begin position="5"/>
        <end position="327"/>
    </location>
</feature>
<sequence>MIRQLTFTRFLAAIAIVIFHFSKDVFPFSVNGIDRFTIFLNVLVSYFFVLSGFILAINAADKIDLKRFYFNRFARIYPLYLFALLAVLALIRSIRPFDFSLDFHRVLLSVFLVQSWTEKYALVYNYPGWSLSVEIFFYLLFPFVFRALKLLPFKQRVIVVALFWAAMQTLFIVLARDYTASVLYHPLFHLSTFLVGILGGMLYKERHDWLVTKQVYLERIFLVASFVLLYLMFTGNKLFSQVYHDGLPAPVFLLFIFIVAMNRHQLFNGFCKRVPEYLGEISYGIYILQVPVFRLLTQTFDLKTKLSATAFFYIYLLLLMLVSVICYELIEKPSRIYLRNRFYKPLTA</sequence>
<feature type="transmembrane region" description="Helical" evidence="1">
    <location>
        <begin position="247"/>
        <end position="265"/>
    </location>
</feature>
<gene>
    <name evidence="3" type="ORF">ESA94_15060</name>
</gene>
<keyword evidence="4" id="KW-1185">Reference proteome</keyword>
<dbReference type="Pfam" id="PF01757">
    <property type="entry name" value="Acyl_transf_3"/>
    <property type="match status" value="1"/>
</dbReference>
<evidence type="ECO:0000259" key="2">
    <source>
        <dbReference type="Pfam" id="PF01757"/>
    </source>
</evidence>
<dbReference type="GO" id="GO:0016020">
    <property type="term" value="C:membrane"/>
    <property type="evidence" value="ECO:0007669"/>
    <property type="project" value="TreeGrafter"/>
</dbReference>
<feature type="transmembrane region" description="Helical" evidence="1">
    <location>
        <begin position="126"/>
        <end position="145"/>
    </location>
</feature>
<feature type="transmembrane region" description="Helical" evidence="1">
    <location>
        <begin position="182"/>
        <end position="203"/>
    </location>
</feature>
<evidence type="ECO:0000313" key="3">
    <source>
        <dbReference type="EMBL" id="RXK59451.1"/>
    </source>
</evidence>
<organism evidence="3 4">
    <name type="scientific">Lacibacter luteus</name>
    <dbReference type="NCBI Taxonomy" id="2508719"/>
    <lineage>
        <taxon>Bacteria</taxon>
        <taxon>Pseudomonadati</taxon>
        <taxon>Bacteroidota</taxon>
        <taxon>Chitinophagia</taxon>
        <taxon>Chitinophagales</taxon>
        <taxon>Chitinophagaceae</taxon>
        <taxon>Lacibacter</taxon>
    </lineage>
</organism>
<protein>
    <submittedName>
        <fullName evidence="3">Acyltransferase</fullName>
    </submittedName>
</protein>
<dbReference type="InterPro" id="IPR050879">
    <property type="entry name" value="Acyltransferase_3"/>
</dbReference>
<dbReference type="InterPro" id="IPR002656">
    <property type="entry name" value="Acyl_transf_3_dom"/>
</dbReference>
<keyword evidence="1" id="KW-0812">Transmembrane</keyword>
<proteinExistence type="predicted"/>
<feature type="transmembrane region" description="Helical" evidence="1">
    <location>
        <begin position="277"/>
        <end position="296"/>
    </location>
</feature>
<dbReference type="Proteomes" id="UP000290204">
    <property type="component" value="Unassembled WGS sequence"/>
</dbReference>
<dbReference type="OrthoDB" id="9796461at2"/>
<evidence type="ECO:0000313" key="4">
    <source>
        <dbReference type="Proteomes" id="UP000290204"/>
    </source>
</evidence>
<dbReference type="GO" id="GO:0000271">
    <property type="term" value="P:polysaccharide biosynthetic process"/>
    <property type="evidence" value="ECO:0007669"/>
    <property type="project" value="TreeGrafter"/>
</dbReference>
<keyword evidence="3" id="KW-0808">Transferase</keyword>
<keyword evidence="1" id="KW-0472">Membrane</keyword>
<comment type="caution">
    <text evidence="3">The sequence shown here is derived from an EMBL/GenBank/DDBJ whole genome shotgun (WGS) entry which is preliminary data.</text>
</comment>
<dbReference type="PANTHER" id="PTHR23028">
    <property type="entry name" value="ACETYLTRANSFERASE"/>
    <property type="match status" value="1"/>
</dbReference>
<feature type="transmembrane region" description="Helical" evidence="1">
    <location>
        <begin position="38"/>
        <end position="57"/>
    </location>
</feature>
<name>A0A4Q1CHR1_9BACT</name>
<keyword evidence="1" id="KW-1133">Transmembrane helix</keyword>
<dbReference type="PANTHER" id="PTHR23028:SF53">
    <property type="entry name" value="ACYL_TRANSF_3 DOMAIN-CONTAINING PROTEIN"/>
    <property type="match status" value="1"/>
</dbReference>
<feature type="transmembrane region" description="Helical" evidence="1">
    <location>
        <begin position="308"/>
        <end position="330"/>
    </location>
</feature>
<dbReference type="AlphaFoldDB" id="A0A4Q1CHR1"/>
<evidence type="ECO:0000256" key="1">
    <source>
        <dbReference type="SAM" id="Phobius"/>
    </source>
</evidence>